<name>A0A3P8WFQ0_CYNSE</name>
<reference evidence="1 2" key="1">
    <citation type="journal article" date="2014" name="Nat. Genet.">
        <title>Whole-genome sequence of a flatfish provides insights into ZW sex chromosome evolution and adaptation to a benthic lifestyle.</title>
        <authorList>
            <person name="Chen S."/>
            <person name="Zhang G."/>
            <person name="Shao C."/>
            <person name="Huang Q."/>
            <person name="Liu G."/>
            <person name="Zhang P."/>
            <person name="Song W."/>
            <person name="An N."/>
            <person name="Chalopin D."/>
            <person name="Volff J.N."/>
            <person name="Hong Y."/>
            <person name="Li Q."/>
            <person name="Sha Z."/>
            <person name="Zhou H."/>
            <person name="Xie M."/>
            <person name="Yu Q."/>
            <person name="Liu Y."/>
            <person name="Xiang H."/>
            <person name="Wang N."/>
            <person name="Wu K."/>
            <person name="Yang C."/>
            <person name="Zhou Q."/>
            <person name="Liao X."/>
            <person name="Yang L."/>
            <person name="Hu Q."/>
            <person name="Zhang J."/>
            <person name="Meng L."/>
            <person name="Jin L."/>
            <person name="Tian Y."/>
            <person name="Lian J."/>
            <person name="Yang J."/>
            <person name="Miao G."/>
            <person name="Liu S."/>
            <person name="Liang Z."/>
            <person name="Yan F."/>
            <person name="Li Y."/>
            <person name="Sun B."/>
            <person name="Zhang H."/>
            <person name="Zhang J."/>
            <person name="Zhu Y."/>
            <person name="Du M."/>
            <person name="Zhao Y."/>
            <person name="Schartl M."/>
            <person name="Tang Q."/>
            <person name="Wang J."/>
        </authorList>
    </citation>
    <scope>NUCLEOTIDE SEQUENCE</scope>
</reference>
<dbReference type="InParanoid" id="A0A3P8WFQ0"/>
<dbReference type="Ensembl" id="ENSCSET00000023728.1">
    <property type="protein sequence ID" value="ENSCSEP00000023420.1"/>
    <property type="gene ID" value="ENSCSEG00000014938.1"/>
</dbReference>
<evidence type="ECO:0000313" key="1">
    <source>
        <dbReference type="Ensembl" id="ENSCSEP00000023420.1"/>
    </source>
</evidence>
<reference evidence="1" key="3">
    <citation type="submission" date="2025-09" db="UniProtKB">
        <authorList>
            <consortium name="Ensembl"/>
        </authorList>
    </citation>
    <scope>IDENTIFICATION</scope>
</reference>
<dbReference type="AlphaFoldDB" id="A0A3P8WFQ0"/>
<reference evidence="1" key="2">
    <citation type="submission" date="2025-08" db="UniProtKB">
        <authorList>
            <consortium name="Ensembl"/>
        </authorList>
    </citation>
    <scope>IDENTIFICATION</scope>
</reference>
<proteinExistence type="predicted"/>
<accession>A0A3P8WFQ0</accession>
<protein>
    <submittedName>
        <fullName evidence="1">Uncharacterized protein</fullName>
    </submittedName>
</protein>
<keyword evidence="2" id="KW-1185">Reference proteome</keyword>
<sequence>MASKIQHVVCVSVSSVICTVVNVKAEGASVIIVGLPQVTSVYKMSSVGKLHKYTVISDLRYTSVLSSTWLISAAHCFNQFDGCL</sequence>
<dbReference type="Proteomes" id="UP000265120">
    <property type="component" value="Chromosome 3"/>
</dbReference>
<organism evidence="1 2">
    <name type="scientific">Cynoglossus semilaevis</name>
    <name type="common">Tongue sole</name>
    <dbReference type="NCBI Taxonomy" id="244447"/>
    <lineage>
        <taxon>Eukaryota</taxon>
        <taxon>Metazoa</taxon>
        <taxon>Chordata</taxon>
        <taxon>Craniata</taxon>
        <taxon>Vertebrata</taxon>
        <taxon>Euteleostomi</taxon>
        <taxon>Actinopterygii</taxon>
        <taxon>Neopterygii</taxon>
        <taxon>Teleostei</taxon>
        <taxon>Neoteleostei</taxon>
        <taxon>Acanthomorphata</taxon>
        <taxon>Carangaria</taxon>
        <taxon>Pleuronectiformes</taxon>
        <taxon>Pleuronectoidei</taxon>
        <taxon>Cynoglossidae</taxon>
        <taxon>Cynoglossinae</taxon>
        <taxon>Cynoglossus</taxon>
    </lineage>
</organism>
<evidence type="ECO:0000313" key="2">
    <source>
        <dbReference type="Proteomes" id="UP000265120"/>
    </source>
</evidence>